<dbReference type="SUPFAM" id="SSF75169">
    <property type="entry name" value="DsrEFH-like"/>
    <property type="match status" value="1"/>
</dbReference>
<evidence type="ECO:0008006" key="2">
    <source>
        <dbReference type="Google" id="ProtNLM"/>
    </source>
</evidence>
<organism evidence="1">
    <name type="scientific">Acidicaldus sp</name>
    <dbReference type="NCBI Taxonomy" id="1872105"/>
    <lineage>
        <taxon>Bacteria</taxon>
        <taxon>Pseudomonadati</taxon>
        <taxon>Pseudomonadota</taxon>
        <taxon>Alphaproteobacteria</taxon>
        <taxon>Acetobacterales</taxon>
        <taxon>Acetobacteraceae</taxon>
        <taxon>Acidicaldus</taxon>
    </lineage>
</organism>
<dbReference type="PANTHER" id="PTHR34655:SF2">
    <property type="entry name" value="PEROXIREDOXIN FAMILY PROTEIN"/>
    <property type="match status" value="1"/>
</dbReference>
<dbReference type="PANTHER" id="PTHR34655">
    <property type="entry name" value="CONSERVED WITHIN P. AEROPHILUM"/>
    <property type="match status" value="1"/>
</dbReference>
<gene>
    <name evidence="1" type="ORF">ENY07_05540</name>
</gene>
<dbReference type="Gene3D" id="3.40.1260.10">
    <property type="entry name" value="DsrEFH-like"/>
    <property type="match status" value="2"/>
</dbReference>
<reference evidence="1" key="1">
    <citation type="journal article" date="2020" name="mSystems">
        <title>Genome- and Community-Level Interaction Insights into Carbon Utilization and Element Cycling Functions of Hydrothermarchaeota in Hydrothermal Sediment.</title>
        <authorList>
            <person name="Zhou Z."/>
            <person name="Liu Y."/>
            <person name="Xu W."/>
            <person name="Pan J."/>
            <person name="Luo Z.H."/>
            <person name="Li M."/>
        </authorList>
    </citation>
    <scope>NUCLEOTIDE SEQUENCE</scope>
    <source>
        <strain evidence="1">SpSt-997</strain>
    </source>
</reference>
<proteinExistence type="predicted"/>
<protein>
    <recommendedName>
        <fullName evidence="2">Peroxiredoxin</fullName>
    </recommendedName>
</protein>
<comment type="caution">
    <text evidence="1">The sequence shown here is derived from an EMBL/GenBank/DDBJ whole genome shotgun (WGS) entry which is preliminary data.</text>
</comment>
<name>A0A8J4HAE1_9PROT</name>
<dbReference type="AlphaFoldDB" id="A0A8J4HAE1"/>
<dbReference type="InterPro" id="IPR027396">
    <property type="entry name" value="DsrEFH-like"/>
</dbReference>
<evidence type="ECO:0000313" key="1">
    <source>
        <dbReference type="EMBL" id="HGC42668.1"/>
    </source>
</evidence>
<dbReference type="Pfam" id="PF02635">
    <property type="entry name" value="DsrE"/>
    <property type="match status" value="1"/>
</dbReference>
<accession>A0A8J4HAE1</accession>
<sequence>MGEISVPAEPLGILLVSGTHERAHFAFVLAAGAAAIGRQVVLFATNAGCQALTADGGGLAETGRDEMIRARGVAGFAELRAAASELGVRLIACEAGLHAEALAPERLLAGVEIAGVVTFLEAIGAGQIVTL</sequence>
<dbReference type="InterPro" id="IPR003787">
    <property type="entry name" value="Sulphur_relay_DsrE/F-like"/>
</dbReference>
<dbReference type="EMBL" id="DTQM01000104">
    <property type="protein sequence ID" value="HGC42668.1"/>
    <property type="molecule type" value="Genomic_DNA"/>
</dbReference>